<organism evidence="1 2">
    <name type="scientific">Coemansia aciculifera</name>
    <dbReference type="NCBI Taxonomy" id="417176"/>
    <lineage>
        <taxon>Eukaryota</taxon>
        <taxon>Fungi</taxon>
        <taxon>Fungi incertae sedis</taxon>
        <taxon>Zoopagomycota</taxon>
        <taxon>Kickxellomycotina</taxon>
        <taxon>Kickxellomycetes</taxon>
        <taxon>Kickxellales</taxon>
        <taxon>Kickxellaceae</taxon>
        <taxon>Coemansia</taxon>
    </lineage>
</organism>
<accession>A0ACC1M5U3</accession>
<feature type="non-terminal residue" evidence="1">
    <location>
        <position position="1"/>
    </location>
</feature>
<evidence type="ECO:0000313" key="2">
    <source>
        <dbReference type="Proteomes" id="UP001139981"/>
    </source>
</evidence>
<reference evidence="1" key="1">
    <citation type="submission" date="2022-07" db="EMBL/GenBank/DDBJ databases">
        <title>Phylogenomic reconstructions and comparative analyses of Kickxellomycotina fungi.</title>
        <authorList>
            <person name="Reynolds N.K."/>
            <person name="Stajich J.E."/>
            <person name="Barry K."/>
            <person name="Grigoriev I.V."/>
            <person name="Crous P."/>
            <person name="Smith M.E."/>
        </authorList>
    </citation>
    <scope>NUCLEOTIDE SEQUENCE</scope>
    <source>
        <strain evidence="1">CBS 190363</strain>
    </source>
</reference>
<comment type="caution">
    <text evidence="1">The sequence shown here is derived from an EMBL/GenBank/DDBJ whole genome shotgun (WGS) entry which is preliminary data.</text>
</comment>
<evidence type="ECO:0000313" key="1">
    <source>
        <dbReference type="EMBL" id="KAJ2895772.1"/>
    </source>
</evidence>
<name>A0ACC1M5U3_9FUNG</name>
<feature type="non-terminal residue" evidence="1">
    <location>
        <position position="110"/>
    </location>
</feature>
<gene>
    <name evidence="1" type="ORF">IWW38_002210</name>
</gene>
<sequence>EMTRATEVDQLPPPIETKCGDYVYFSRKNSDGVLVYYRRLAVNTTNSIAEQALLDSESLARDQGYVLRSLLISDNGQYMGCLAAKNESLGGGTESSSLLLYALSDTAEPK</sequence>
<proteinExistence type="predicted"/>
<keyword evidence="2" id="KW-1185">Reference proteome</keyword>
<dbReference type="Proteomes" id="UP001139981">
    <property type="component" value="Unassembled WGS sequence"/>
</dbReference>
<dbReference type="EMBL" id="JANBVB010000257">
    <property type="protein sequence ID" value="KAJ2895772.1"/>
    <property type="molecule type" value="Genomic_DNA"/>
</dbReference>
<protein>
    <submittedName>
        <fullName evidence="1">Uncharacterized protein</fullName>
    </submittedName>
</protein>